<dbReference type="PANTHER" id="PTHR33109">
    <property type="entry name" value="EPIDERMAL PATTERNING FACTOR-LIKE PROTEIN 4"/>
    <property type="match status" value="1"/>
</dbReference>
<organism evidence="9 10">
    <name type="scientific">Citrullus colocynthis</name>
    <name type="common">colocynth</name>
    <dbReference type="NCBI Taxonomy" id="252529"/>
    <lineage>
        <taxon>Eukaryota</taxon>
        <taxon>Viridiplantae</taxon>
        <taxon>Streptophyta</taxon>
        <taxon>Embryophyta</taxon>
        <taxon>Tracheophyta</taxon>
        <taxon>Spermatophyta</taxon>
        <taxon>Magnoliopsida</taxon>
        <taxon>eudicotyledons</taxon>
        <taxon>Gunneridae</taxon>
        <taxon>Pentapetalae</taxon>
        <taxon>rosids</taxon>
        <taxon>fabids</taxon>
        <taxon>Cucurbitales</taxon>
        <taxon>Cucurbitaceae</taxon>
        <taxon>Benincaseae</taxon>
        <taxon>Citrullus</taxon>
    </lineage>
</organism>
<comment type="similarity">
    <text evidence="2 7">Belongs to the plant cysteine rich small secretory peptide family. Epidermal patterning factor subfamily.</text>
</comment>
<dbReference type="EMBL" id="OZ021742">
    <property type="protein sequence ID" value="CAK9326907.1"/>
    <property type="molecule type" value="Genomic_DNA"/>
</dbReference>
<evidence type="ECO:0000256" key="4">
    <source>
        <dbReference type="ARBA" id="ARBA00022525"/>
    </source>
</evidence>
<keyword evidence="8" id="KW-0472">Membrane</keyword>
<dbReference type="Proteomes" id="UP001642487">
    <property type="component" value="Chromosome 8"/>
</dbReference>
<evidence type="ECO:0000256" key="7">
    <source>
        <dbReference type="RuleBase" id="RU367102"/>
    </source>
</evidence>
<keyword evidence="4 7" id="KW-0964">Secreted</keyword>
<keyword evidence="5" id="KW-0732">Signal</keyword>
<feature type="transmembrane region" description="Helical" evidence="8">
    <location>
        <begin position="20"/>
        <end position="39"/>
    </location>
</feature>
<evidence type="ECO:0000256" key="8">
    <source>
        <dbReference type="SAM" id="Phobius"/>
    </source>
</evidence>
<gene>
    <name evidence="9" type="ORF">CITCOLO1_LOCUS19270</name>
</gene>
<dbReference type="PANTHER" id="PTHR33109:SF4">
    <property type="entry name" value="EPIDERMAL PATTERNING FACTOR-LIKE PROTEIN 6"/>
    <property type="match status" value="1"/>
</dbReference>
<comment type="subcellular location">
    <subcellularLocation>
        <location evidence="1 7">Secreted</location>
    </subcellularLocation>
</comment>
<accession>A0ABP0Z456</accession>
<evidence type="ECO:0000256" key="6">
    <source>
        <dbReference type="ARBA" id="ARBA00023157"/>
    </source>
</evidence>
<name>A0ABP0Z456_9ROSI</name>
<keyword evidence="6" id="KW-1015">Disulfide bond</keyword>
<keyword evidence="3 7" id="KW-0217">Developmental protein</keyword>
<evidence type="ECO:0000313" key="9">
    <source>
        <dbReference type="EMBL" id="CAK9326907.1"/>
    </source>
</evidence>
<comment type="function">
    <text evidence="7">Controls stomatal patterning.</text>
</comment>
<sequence length="136" mass="15108">MELNRNRVVSENKTTHKPIFFFFFFFLFLYLLPFCSSIMSKSNGVPDNTTPCSSAKAGQLQHYHYSIANCGDQEFMSLPRRGLGGPGSSPPRCASKCGKCTPCTAVHVPVPPGTPVTAEYYPEAWRCKCGNKLYMP</sequence>
<protein>
    <recommendedName>
        <fullName evidence="7">Epidermal patterning factor-like protein</fullName>
    </recommendedName>
</protein>
<evidence type="ECO:0000256" key="3">
    <source>
        <dbReference type="ARBA" id="ARBA00022473"/>
    </source>
</evidence>
<evidence type="ECO:0000256" key="2">
    <source>
        <dbReference type="ARBA" id="ARBA00008127"/>
    </source>
</evidence>
<evidence type="ECO:0000313" key="10">
    <source>
        <dbReference type="Proteomes" id="UP001642487"/>
    </source>
</evidence>
<keyword evidence="8" id="KW-0812">Transmembrane</keyword>
<reference evidence="9 10" key="1">
    <citation type="submission" date="2024-03" db="EMBL/GenBank/DDBJ databases">
        <authorList>
            <person name="Gkanogiannis A."/>
            <person name="Becerra Lopez-Lavalle L."/>
        </authorList>
    </citation>
    <scope>NUCLEOTIDE SEQUENCE [LARGE SCALE GENOMIC DNA]</scope>
</reference>
<dbReference type="Pfam" id="PF17181">
    <property type="entry name" value="EPF"/>
    <property type="match status" value="1"/>
</dbReference>
<proteinExistence type="inferred from homology"/>
<evidence type="ECO:0000256" key="5">
    <source>
        <dbReference type="ARBA" id="ARBA00022729"/>
    </source>
</evidence>
<dbReference type="InterPro" id="IPR039455">
    <property type="entry name" value="EPFL"/>
</dbReference>
<keyword evidence="10" id="KW-1185">Reference proteome</keyword>
<evidence type="ECO:0000256" key="1">
    <source>
        <dbReference type="ARBA" id="ARBA00004613"/>
    </source>
</evidence>
<keyword evidence="8" id="KW-1133">Transmembrane helix</keyword>